<sequence>MTGMETQELIETFEFLGDWEERYRYLIDLGRKLEPLPEAEHSEANKVRGCMSQVWLTHRVEPGSPPRLTFLGDSDAHIVKGLIALLLQLLSGRTPQEILDADVNGVFERLGLESHISMNRRNGFYAMVERIRQIAREHATSVS</sequence>
<dbReference type="Gene3D" id="3.90.1010.10">
    <property type="match status" value="1"/>
</dbReference>
<dbReference type="EMBL" id="QICN01000011">
    <property type="protein sequence ID" value="PXV64849.1"/>
    <property type="molecule type" value="Genomic_DNA"/>
</dbReference>
<proteinExistence type="inferred from homology"/>
<reference evidence="3 4" key="1">
    <citation type="submission" date="2018-04" db="EMBL/GenBank/DDBJ databases">
        <title>Genomic Encyclopedia of Type Strains, Phase IV (KMG-IV): sequencing the most valuable type-strain genomes for metagenomic binning, comparative biology and taxonomic classification.</title>
        <authorList>
            <person name="Goeker M."/>
        </authorList>
    </citation>
    <scope>NUCLEOTIDE SEQUENCE [LARGE SCALE GENOMIC DNA]</scope>
    <source>
        <strain evidence="3 4">DSM 104150</strain>
    </source>
</reference>
<dbReference type="AlphaFoldDB" id="A0A318EBM0"/>
<protein>
    <submittedName>
        <fullName evidence="3">Cysteine desulfuration protein SufE</fullName>
    </submittedName>
</protein>
<gene>
    <name evidence="3" type="ORF">C8D93_11121</name>
</gene>
<accession>A0A318EBM0</accession>
<feature type="domain" description="Fe-S metabolism associated" evidence="2">
    <location>
        <begin position="10"/>
        <end position="133"/>
    </location>
</feature>
<dbReference type="PANTHER" id="PTHR43597:SF5">
    <property type="entry name" value="SUFE-LIKE PROTEIN 2, CHLOROPLASTIC"/>
    <property type="match status" value="1"/>
</dbReference>
<dbReference type="PANTHER" id="PTHR43597">
    <property type="entry name" value="SULFUR ACCEPTOR PROTEIN CSDE"/>
    <property type="match status" value="1"/>
</dbReference>
<organism evidence="3 4">
    <name type="scientific">Sinimarinibacterium flocculans</name>
    <dbReference type="NCBI Taxonomy" id="985250"/>
    <lineage>
        <taxon>Bacteria</taxon>
        <taxon>Pseudomonadati</taxon>
        <taxon>Pseudomonadota</taxon>
        <taxon>Gammaproteobacteria</taxon>
        <taxon>Nevskiales</taxon>
        <taxon>Nevskiaceae</taxon>
        <taxon>Sinimarinibacterium</taxon>
    </lineage>
</organism>
<dbReference type="SUPFAM" id="SSF82649">
    <property type="entry name" value="SufE/NifU"/>
    <property type="match status" value="1"/>
</dbReference>
<evidence type="ECO:0000313" key="4">
    <source>
        <dbReference type="Proteomes" id="UP000248330"/>
    </source>
</evidence>
<evidence type="ECO:0000313" key="3">
    <source>
        <dbReference type="EMBL" id="PXV64849.1"/>
    </source>
</evidence>
<evidence type="ECO:0000259" key="2">
    <source>
        <dbReference type="Pfam" id="PF02657"/>
    </source>
</evidence>
<evidence type="ECO:0000256" key="1">
    <source>
        <dbReference type="ARBA" id="ARBA00010282"/>
    </source>
</evidence>
<name>A0A318EBM0_9GAMM</name>
<keyword evidence="4" id="KW-1185">Reference proteome</keyword>
<comment type="caution">
    <text evidence="3">The sequence shown here is derived from an EMBL/GenBank/DDBJ whole genome shotgun (WGS) entry which is preliminary data.</text>
</comment>
<dbReference type="Proteomes" id="UP000248330">
    <property type="component" value="Unassembled WGS sequence"/>
</dbReference>
<dbReference type="Pfam" id="PF02657">
    <property type="entry name" value="SufE"/>
    <property type="match status" value="1"/>
</dbReference>
<comment type="similarity">
    <text evidence="1">Belongs to the SufE family.</text>
</comment>
<dbReference type="InterPro" id="IPR003808">
    <property type="entry name" value="Fe-S_metab-assoc_dom"/>
</dbReference>